<keyword evidence="1" id="KW-0808">Transferase</keyword>
<organism evidence="6 7">
    <name type="scientific">Ramlibacter agri</name>
    <dbReference type="NCBI Taxonomy" id="2728837"/>
    <lineage>
        <taxon>Bacteria</taxon>
        <taxon>Pseudomonadati</taxon>
        <taxon>Pseudomonadota</taxon>
        <taxon>Betaproteobacteria</taxon>
        <taxon>Burkholderiales</taxon>
        <taxon>Comamonadaceae</taxon>
        <taxon>Ramlibacter</taxon>
    </lineage>
</organism>
<dbReference type="PANTHER" id="PTHR12358:SF54">
    <property type="entry name" value="SPHINGOSINE KINASE RELATED PROTEIN"/>
    <property type="match status" value="1"/>
</dbReference>
<evidence type="ECO:0000313" key="6">
    <source>
        <dbReference type="EMBL" id="NML46005.1"/>
    </source>
</evidence>
<reference evidence="6 7" key="1">
    <citation type="submission" date="2020-04" db="EMBL/GenBank/DDBJ databases">
        <title>Ramlibacter sp. G-1-2-2 isolated from soil.</title>
        <authorList>
            <person name="Dahal R.H."/>
        </authorList>
    </citation>
    <scope>NUCLEOTIDE SEQUENCE [LARGE SCALE GENOMIC DNA]</scope>
    <source>
        <strain evidence="6 7">G-1-2-2</strain>
    </source>
</reference>
<evidence type="ECO:0000256" key="3">
    <source>
        <dbReference type="ARBA" id="ARBA00022777"/>
    </source>
</evidence>
<keyword evidence="4" id="KW-0067">ATP-binding</keyword>
<evidence type="ECO:0000256" key="1">
    <source>
        <dbReference type="ARBA" id="ARBA00022679"/>
    </source>
</evidence>
<dbReference type="GO" id="GO:0016301">
    <property type="term" value="F:kinase activity"/>
    <property type="evidence" value="ECO:0007669"/>
    <property type="project" value="UniProtKB-KW"/>
</dbReference>
<dbReference type="InterPro" id="IPR050187">
    <property type="entry name" value="Lipid_Phosphate_FormReg"/>
</dbReference>
<keyword evidence="3 6" id="KW-0418">Kinase</keyword>
<dbReference type="AlphaFoldDB" id="A0A848H5D5"/>
<dbReference type="Pfam" id="PF00781">
    <property type="entry name" value="DAGK_cat"/>
    <property type="match status" value="1"/>
</dbReference>
<gene>
    <name evidence="6" type="ORF">HHL11_19815</name>
</gene>
<dbReference type="EMBL" id="JABBFX010000002">
    <property type="protein sequence ID" value="NML46005.1"/>
    <property type="molecule type" value="Genomic_DNA"/>
</dbReference>
<dbReference type="Pfam" id="PF19279">
    <property type="entry name" value="YegS_C"/>
    <property type="match status" value="1"/>
</dbReference>
<dbReference type="InterPro" id="IPR045540">
    <property type="entry name" value="YegS/DAGK_C"/>
</dbReference>
<proteinExistence type="predicted"/>
<dbReference type="InterPro" id="IPR016064">
    <property type="entry name" value="NAD/diacylglycerol_kinase_sf"/>
</dbReference>
<dbReference type="RefSeq" id="WP_169420300.1">
    <property type="nucleotide sequence ID" value="NZ_JABBFX010000002.1"/>
</dbReference>
<dbReference type="InterPro" id="IPR001206">
    <property type="entry name" value="Diacylglycerol_kinase_cat_dom"/>
</dbReference>
<dbReference type="SUPFAM" id="SSF111331">
    <property type="entry name" value="NAD kinase/diacylglycerol kinase-like"/>
    <property type="match status" value="1"/>
</dbReference>
<protein>
    <submittedName>
        <fullName evidence="6">Sphingosine kinase</fullName>
    </submittedName>
</protein>
<name>A0A848H5D5_9BURK</name>
<dbReference type="SMART" id="SM00046">
    <property type="entry name" value="DAGKc"/>
    <property type="match status" value="1"/>
</dbReference>
<dbReference type="Gene3D" id="3.40.50.10330">
    <property type="entry name" value="Probable inorganic polyphosphate/atp-NAD kinase, domain 1"/>
    <property type="match status" value="1"/>
</dbReference>
<comment type="caution">
    <text evidence="6">The sequence shown here is derived from an EMBL/GenBank/DDBJ whole genome shotgun (WGS) entry which is preliminary data.</text>
</comment>
<dbReference type="Proteomes" id="UP000541185">
    <property type="component" value="Unassembled WGS sequence"/>
</dbReference>
<dbReference type="PROSITE" id="PS50146">
    <property type="entry name" value="DAGK"/>
    <property type="match status" value="1"/>
</dbReference>
<evidence type="ECO:0000313" key="7">
    <source>
        <dbReference type="Proteomes" id="UP000541185"/>
    </source>
</evidence>
<accession>A0A848H5D5</accession>
<keyword evidence="2" id="KW-0547">Nucleotide-binding</keyword>
<evidence type="ECO:0000256" key="2">
    <source>
        <dbReference type="ARBA" id="ARBA00022741"/>
    </source>
</evidence>
<keyword evidence="7" id="KW-1185">Reference proteome</keyword>
<dbReference type="GO" id="GO:0005524">
    <property type="term" value="F:ATP binding"/>
    <property type="evidence" value="ECO:0007669"/>
    <property type="project" value="UniProtKB-KW"/>
</dbReference>
<dbReference type="InterPro" id="IPR017438">
    <property type="entry name" value="ATP-NAD_kinase_N"/>
</dbReference>
<evidence type="ECO:0000259" key="5">
    <source>
        <dbReference type="PROSITE" id="PS50146"/>
    </source>
</evidence>
<dbReference type="PANTHER" id="PTHR12358">
    <property type="entry name" value="SPHINGOSINE KINASE"/>
    <property type="match status" value="1"/>
</dbReference>
<sequence length="301" mass="32819">MRTLSVVVNAKAGTGCPPEWLEQLRARFASHGIAAQVEQVHGGDEIEAAVRRALQAGAEAVVAGGGDGTVSAVAAQLVDQSVPLGVLPLGTLNHFAKDLGMPLERDEAVDAIARGAVESVDVGEVNGRVFINNSSLGLYPDIVREREHRQKRLGHGKWRALLEASISALRRYPALRVQVDLDDERHAVRTPFLFIGNNEYQMEGFEIGERRSLAEGTLALYTAQRTGRFGLLWLALLALSRRLQQARDFHAARARDFVVHSGHRQLRVATDGEVTLMPTPLRYRVRPGALRVIRPAPAASA</sequence>
<feature type="domain" description="DAGKc" evidence="5">
    <location>
        <begin position="1"/>
        <end position="129"/>
    </location>
</feature>
<evidence type="ECO:0000256" key="4">
    <source>
        <dbReference type="ARBA" id="ARBA00022840"/>
    </source>
</evidence>
<dbReference type="Gene3D" id="2.60.200.40">
    <property type="match status" value="1"/>
</dbReference>